<protein>
    <submittedName>
        <fullName evidence="1">Uncharacterized protein</fullName>
    </submittedName>
</protein>
<reference evidence="1 2" key="1">
    <citation type="submission" date="2013-12" db="EMBL/GenBank/DDBJ databases">
        <title>A Varibaculum cambriense genome reconstructed from a premature infant gut community with otherwise low bacterial novelty that shifts toward anaerobic metabolism during the third week of life.</title>
        <authorList>
            <person name="Brown C.T."/>
            <person name="Sharon I."/>
            <person name="Thomas B.C."/>
            <person name="Castelle C.J."/>
            <person name="Morowitz M.J."/>
            <person name="Banfield J.F."/>
        </authorList>
    </citation>
    <scope>NUCLEOTIDE SEQUENCE [LARGE SCALE GENOMIC DNA]</scope>
    <source>
        <strain evidence="2">DORA_A_5_14_21</strain>
    </source>
</reference>
<sequence>MLMQAGNRQVLAFDGVAQPFRQVGDDRHFILRQAVERHAGPPFGNHRRNLFFIDVRGDQQPVVMQGVQFGSELGQPLYRGNCFSGLFRLFSVGLISRYGTGIILF</sequence>
<proteinExistence type="predicted"/>
<accession>W1WWL4</accession>
<comment type="caution">
    <text evidence="1">The sequence shown here is derived from an EMBL/GenBank/DDBJ whole genome shotgun (WGS) entry which is preliminary data.</text>
</comment>
<dbReference type="EMBL" id="AZLZ01001624">
    <property type="protein sequence ID" value="ETJ22508.1"/>
    <property type="molecule type" value="Genomic_DNA"/>
</dbReference>
<gene>
    <name evidence="1" type="ORF">Q609_ECAC01624G0002</name>
</gene>
<dbReference type="Proteomes" id="UP000018853">
    <property type="component" value="Unassembled WGS sequence"/>
</dbReference>
<evidence type="ECO:0000313" key="2">
    <source>
        <dbReference type="Proteomes" id="UP000018853"/>
    </source>
</evidence>
<dbReference type="AlphaFoldDB" id="W1WWL4"/>
<organism evidence="1 2">
    <name type="scientific">Escherichia coli DORA_A_5_14_21</name>
    <dbReference type="NCBI Taxonomy" id="1403943"/>
    <lineage>
        <taxon>Bacteria</taxon>
        <taxon>Pseudomonadati</taxon>
        <taxon>Pseudomonadota</taxon>
        <taxon>Gammaproteobacteria</taxon>
        <taxon>Enterobacterales</taxon>
        <taxon>Enterobacteriaceae</taxon>
        <taxon>Escherichia</taxon>
    </lineage>
</organism>
<evidence type="ECO:0000313" key="1">
    <source>
        <dbReference type="EMBL" id="ETJ22508.1"/>
    </source>
</evidence>
<name>W1WWL4_ECOLX</name>